<organism evidence="1 2">
    <name type="scientific">Streptomonospora halophila</name>
    <dbReference type="NCBI Taxonomy" id="427369"/>
    <lineage>
        <taxon>Bacteria</taxon>
        <taxon>Bacillati</taxon>
        <taxon>Actinomycetota</taxon>
        <taxon>Actinomycetes</taxon>
        <taxon>Streptosporangiales</taxon>
        <taxon>Nocardiopsidaceae</taxon>
        <taxon>Streptomonospora</taxon>
    </lineage>
</organism>
<dbReference type="SUPFAM" id="SSF103196">
    <property type="entry name" value="Roadblock/LC7 domain"/>
    <property type="match status" value="1"/>
</dbReference>
<sequence>MIDLDQQMREVLRLDGVRSVCLVHWHEERAVAWHGADDRALAAQTAAVVRAVAEGPLEQGRTVEEVVLTERGDHLIYTVLARPGLCLQVRMGRDQGSLGLVLHRLRRVAEEARPQLPDVRRRRGTPAPAAPTTVERPVLLRVLNALRELSTGSDRTAEVVA</sequence>
<reference evidence="2" key="1">
    <citation type="journal article" date="2019" name="Int. J. Syst. Evol. Microbiol.">
        <title>The Global Catalogue of Microorganisms (GCM) 10K type strain sequencing project: providing services to taxonomists for standard genome sequencing and annotation.</title>
        <authorList>
            <consortium name="The Broad Institute Genomics Platform"/>
            <consortium name="The Broad Institute Genome Sequencing Center for Infectious Disease"/>
            <person name="Wu L."/>
            <person name="Ma J."/>
        </authorList>
    </citation>
    <scope>NUCLEOTIDE SEQUENCE [LARGE SCALE GENOMIC DNA]</scope>
    <source>
        <strain evidence="2">JCM 18123</strain>
    </source>
</reference>
<protein>
    <recommendedName>
        <fullName evidence="3">Roadblock/LAMTOR2 domain-containing protein</fullName>
    </recommendedName>
</protein>
<comment type="caution">
    <text evidence="1">The sequence shown here is derived from an EMBL/GenBank/DDBJ whole genome shotgun (WGS) entry which is preliminary data.</text>
</comment>
<evidence type="ECO:0000313" key="2">
    <source>
        <dbReference type="Proteomes" id="UP001499993"/>
    </source>
</evidence>
<keyword evidence="2" id="KW-1185">Reference proteome</keyword>
<evidence type="ECO:0000313" key="1">
    <source>
        <dbReference type="EMBL" id="GAA4959205.1"/>
    </source>
</evidence>
<dbReference type="RefSeq" id="WP_345559561.1">
    <property type="nucleotide sequence ID" value="NZ_BAABIK010000061.1"/>
</dbReference>
<dbReference type="Proteomes" id="UP001499993">
    <property type="component" value="Unassembled WGS sequence"/>
</dbReference>
<accession>A0ABP9H1W5</accession>
<dbReference type="EMBL" id="BAABIK010000061">
    <property type="protein sequence ID" value="GAA4959205.1"/>
    <property type="molecule type" value="Genomic_DNA"/>
</dbReference>
<evidence type="ECO:0008006" key="3">
    <source>
        <dbReference type="Google" id="ProtNLM"/>
    </source>
</evidence>
<proteinExistence type="predicted"/>
<gene>
    <name evidence="1" type="ORF">GCM10023224_51430</name>
</gene>
<name>A0ABP9H1W5_9ACTN</name>